<dbReference type="GO" id="GO:0016491">
    <property type="term" value="F:oxidoreductase activity"/>
    <property type="evidence" value="ECO:0007669"/>
    <property type="project" value="UniProtKB-KW"/>
</dbReference>
<dbReference type="InterPro" id="IPR051604">
    <property type="entry name" value="Ergot_Alk_Oxidoreductase"/>
</dbReference>
<dbReference type="SUPFAM" id="SSF51735">
    <property type="entry name" value="NAD(P)-binding Rossmann-fold domains"/>
    <property type="match status" value="1"/>
</dbReference>
<dbReference type="VEuPathDB" id="FungiDB:AJ78_04571"/>
<dbReference type="GO" id="GO:0035835">
    <property type="term" value="P:indole alkaloid biosynthetic process"/>
    <property type="evidence" value="ECO:0007669"/>
    <property type="project" value="UniProtKB-UniPathway"/>
</dbReference>
<comment type="caution">
    <text evidence="5">The sequence shown here is derived from an EMBL/GenBank/DDBJ whole genome shotgun (WGS) entry which is preliminary data.</text>
</comment>
<protein>
    <recommendedName>
        <fullName evidence="7">NAD(P)-binding domain-containing protein</fullName>
    </recommendedName>
</protein>
<evidence type="ECO:0000256" key="3">
    <source>
        <dbReference type="ARBA" id="ARBA00022589"/>
    </source>
</evidence>
<dbReference type="EMBL" id="LGRN01000173">
    <property type="protein sequence ID" value="OJD15146.1"/>
    <property type="molecule type" value="Genomic_DNA"/>
</dbReference>
<dbReference type="UniPathway" id="UPA00327"/>
<gene>
    <name evidence="5" type="ORF">AJ78_04571</name>
</gene>
<keyword evidence="6" id="KW-1185">Reference proteome</keyword>
<dbReference type="STRING" id="1447872.A0A1J9PGV8"/>
<dbReference type="NCBIfam" id="TIGR03649">
    <property type="entry name" value="ergot_EASG"/>
    <property type="match status" value="1"/>
</dbReference>
<proteinExistence type="inferred from homology"/>
<organism evidence="5 6">
    <name type="scientific">Emergomyces pasteurianus Ep9510</name>
    <dbReference type="NCBI Taxonomy" id="1447872"/>
    <lineage>
        <taxon>Eukaryota</taxon>
        <taxon>Fungi</taxon>
        <taxon>Dikarya</taxon>
        <taxon>Ascomycota</taxon>
        <taxon>Pezizomycotina</taxon>
        <taxon>Eurotiomycetes</taxon>
        <taxon>Eurotiomycetidae</taxon>
        <taxon>Onygenales</taxon>
        <taxon>Ajellomycetaceae</taxon>
        <taxon>Emergomyces</taxon>
    </lineage>
</organism>
<dbReference type="Gene3D" id="3.90.25.10">
    <property type="entry name" value="UDP-galactose 4-epimerase, domain 1"/>
    <property type="match status" value="1"/>
</dbReference>
<evidence type="ECO:0000256" key="4">
    <source>
        <dbReference type="ARBA" id="ARBA00023002"/>
    </source>
</evidence>
<dbReference type="PANTHER" id="PTHR43162">
    <property type="match status" value="1"/>
</dbReference>
<dbReference type="Proteomes" id="UP000182235">
    <property type="component" value="Unassembled WGS sequence"/>
</dbReference>
<dbReference type="AlphaFoldDB" id="A0A1J9PGV8"/>
<accession>A0A1J9PGV8</accession>
<dbReference type="PANTHER" id="PTHR43162:SF1">
    <property type="entry name" value="PRESTALK A DIFFERENTIATION PROTEIN A"/>
    <property type="match status" value="1"/>
</dbReference>
<evidence type="ECO:0000313" key="6">
    <source>
        <dbReference type="Proteomes" id="UP000182235"/>
    </source>
</evidence>
<dbReference type="Gene3D" id="3.40.50.720">
    <property type="entry name" value="NAD(P)-binding Rossmann-like Domain"/>
    <property type="match status" value="1"/>
</dbReference>
<reference evidence="5 6" key="1">
    <citation type="submission" date="2015-07" db="EMBL/GenBank/DDBJ databases">
        <title>Emmonsia species relationships and genome sequence.</title>
        <authorList>
            <consortium name="The Broad Institute Genomics Platform"/>
            <person name="Cuomo C.A."/>
            <person name="Munoz J.F."/>
            <person name="Imamovic A."/>
            <person name="Priest M.E."/>
            <person name="Young S."/>
            <person name="Clay O.K."/>
            <person name="McEwen J.G."/>
        </authorList>
    </citation>
    <scope>NUCLEOTIDE SEQUENCE [LARGE SCALE GENOMIC DNA]</scope>
    <source>
        <strain evidence="5 6">UAMH 9510</strain>
    </source>
</reference>
<dbReference type="InterPro" id="IPR036291">
    <property type="entry name" value="NAD(P)-bd_dom_sf"/>
</dbReference>
<comment type="similarity">
    <text evidence="2">Belongs to the fgaFS/easG family.</text>
</comment>
<comment type="pathway">
    <text evidence="1">Alkaloid biosynthesis; ergot alkaloid biosynthesis.</text>
</comment>
<evidence type="ECO:0000313" key="5">
    <source>
        <dbReference type="EMBL" id="OJD15146.1"/>
    </source>
</evidence>
<name>A0A1J9PGV8_9EURO</name>
<keyword evidence="3" id="KW-0017">Alkaloid metabolism</keyword>
<evidence type="ECO:0000256" key="2">
    <source>
        <dbReference type="ARBA" id="ARBA00005372"/>
    </source>
</evidence>
<evidence type="ECO:0000256" key="1">
    <source>
        <dbReference type="ARBA" id="ARBA00005107"/>
    </source>
</evidence>
<dbReference type="InterPro" id="IPR019901">
    <property type="entry name" value="Ergot_alkaloid_biosynthesis"/>
</dbReference>
<dbReference type="OrthoDB" id="9997102at2759"/>
<sequence length="304" mass="33003">MTILVLGGRGKTAHRLAAILSTTAPEIPFLVASRTISPTSTYKQAQFDWLDESTWAQPFTMASASPSLRNSAAGGASPITAVYIVAPPVLDMVPPMKNFIDFARGQGAKRFVLLSASSFERGGPAMGQVHDYLAQLGENREKGGGGIEWAVLRPTWFMENISESQHLPSIKGERKIYSATGEGRVPFISADDIARVAFRALTDARPHNTEHIILGPELLSYDDVAEILSSILASKITHVKLSEAEFASRLESNFGLSAEYTQMLAGLETSIKNGAEDRMNDVVERITGKAPKKFRDCVEASDFV</sequence>
<evidence type="ECO:0008006" key="7">
    <source>
        <dbReference type="Google" id="ProtNLM"/>
    </source>
</evidence>
<keyword evidence="4" id="KW-0560">Oxidoreductase</keyword>